<name>A0A1W1C2V0_9ZZZZ</name>
<gene>
    <name evidence="1" type="ORF">MNB_SV-9-796</name>
</gene>
<organism evidence="1">
    <name type="scientific">hydrothermal vent metagenome</name>
    <dbReference type="NCBI Taxonomy" id="652676"/>
    <lineage>
        <taxon>unclassified sequences</taxon>
        <taxon>metagenomes</taxon>
        <taxon>ecological metagenomes</taxon>
    </lineage>
</organism>
<accession>A0A1W1C2V0</accession>
<reference evidence="1" key="1">
    <citation type="submission" date="2016-10" db="EMBL/GenBank/DDBJ databases">
        <authorList>
            <person name="de Groot N.N."/>
        </authorList>
    </citation>
    <scope>NUCLEOTIDE SEQUENCE</scope>
</reference>
<dbReference type="EMBL" id="FPHG01000042">
    <property type="protein sequence ID" value="SFV60170.1"/>
    <property type="molecule type" value="Genomic_DNA"/>
</dbReference>
<protein>
    <submittedName>
        <fullName evidence="1">Uncharacterized protein</fullName>
    </submittedName>
</protein>
<evidence type="ECO:0000313" key="1">
    <source>
        <dbReference type="EMBL" id="SFV60170.1"/>
    </source>
</evidence>
<sequence>MLNNDDKIVELLEKAVKKASSSIEKEMSFRPFLMTSDVNGVVKTIENRALSNEESYELLQDSIRGRVMESDIDIAILVTADMMPSKYIKDNIPVPAIRIHLEDKSQLDKKISARFIYVPYSLHRIKNSTDIFLKVGTPIPVGFPAEYLSKHS</sequence>
<dbReference type="AlphaFoldDB" id="A0A1W1C2V0"/>
<proteinExistence type="predicted"/>